<dbReference type="AlphaFoldDB" id="A0A8G2CKY7"/>
<feature type="domain" description="Thiamine phosphate synthase/TenI" evidence="1">
    <location>
        <begin position="5"/>
        <end position="138"/>
    </location>
</feature>
<evidence type="ECO:0000313" key="2">
    <source>
        <dbReference type="EMBL" id="SIQ89363.1"/>
    </source>
</evidence>
<dbReference type="Pfam" id="PF02581">
    <property type="entry name" value="TMP-TENI"/>
    <property type="match status" value="1"/>
</dbReference>
<dbReference type="CDD" id="cd00564">
    <property type="entry name" value="TMP_TenI"/>
    <property type="match status" value="1"/>
</dbReference>
<reference evidence="2 3" key="1">
    <citation type="submission" date="2017-01" db="EMBL/GenBank/DDBJ databases">
        <authorList>
            <person name="Varghese N."/>
            <person name="Submissions S."/>
        </authorList>
    </citation>
    <scope>NUCLEOTIDE SEQUENCE [LARGE SCALE GENOMIC DNA]</scope>
    <source>
        <strain evidence="2 3">ATCC 35905</strain>
    </source>
</reference>
<dbReference type="Gene3D" id="3.20.20.70">
    <property type="entry name" value="Aldolase class I"/>
    <property type="match status" value="1"/>
</dbReference>
<proteinExistence type="predicted"/>
<evidence type="ECO:0000313" key="3">
    <source>
        <dbReference type="Proteomes" id="UP000186308"/>
    </source>
</evidence>
<comment type="caution">
    <text evidence="2">The sequence shown here is derived from an EMBL/GenBank/DDBJ whole genome shotgun (WGS) entry which is preliminary data.</text>
</comment>
<dbReference type="InterPro" id="IPR022998">
    <property type="entry name" value="ThiamineP_synth_TenI"/>
</dbReference>
<gene>
    <name evidence="2" type="ORF">SAMN05421828_11145</name>
</gene>
<dbReference type="EMBL" id="FTNE01000011">
    <property type="protein sequence ID" value="SIQ89363.1"/>
    <property type="molecule type" value="Genomic_DNA"/>
</dbReference>
<accession>A0A8G2CKY7</accession>
<dbReference type="InterPro" id="IPR013785">
    <property type="entry name" value="Aldolase_TIM"/>
</dbReference>
<name>A0A8G2CKY7_ACIRU</name>
<organism evidence="2 3">
    <name type="scientific">Acidiphilium rubrum</name>
    <dbReference type="NCBI Taxonomy" id="526"/>
    <lineage>
        <taxon>Bacteria</taxon>
        <taxon>Pseudomonadati</taxon>
        <taxon>Pseudomonadota</taxon>
        <taxon>Alphaproteobacteria</taxon>
        <taxon>Acetobacterales</taxon>
        <taxon>Acidocellaceae</taxon>
        <taxon>Acidiphilium</taxon>
    </lineage>
</organism>
<dbReference type="GO" id="GO:0009228">
    <property type="term" value="P:thiamine biosynthetic process"/>
    <property type="evidence" value="ECO:0007669"/>
    <property type="project" value="UniProtKB-KW"/>
</dbReference>
<protein>
    <submittedName>
        <fullName evidence="2">Thiamine-phosphate pyrophosphorylase</fullName>
    </submittedName>
</protein>
<sequence>MAAIAALPRGISGVVFRHDDAPGRAALARQVAALCRSRRIALVIAGDWRLAAALGAGVHLRGGVPPRARYRGVVNTASAHDCGQMIAARGGLASLVFLSPAFATASHPGAGALGPVRWAALARRCRVPVLALGGVTGAVGRRFGAGCGGFGAIEALSSE</sequence>
<dbReference type="InterPro" id="IPR036206">
    <property type="entry name" value="ThiamineP_synth_sf"/>
</dbReference>
<evidence type="ECO:0000259" key="1">
    <source>
        <dbReference type="Pfam" id="PF02581"/>
    </source>
</evidence>
<dbReference type="SUPFAM" id="SSF51391">
    <property type="entry name" value="Thiamin phosphate synthase"/>
    <property type="match status" value="1"/>
</dbReference>
<keyword evidence="3" id="KW-1185">Reference proteome</keyword>
<dbReference type="Proteomes" id="UP000186308">
    <property type="component" value="Unassembled WGS sequence"/>
</dbReference>